<dbReference type="OrthoDB" id="409607at2759"/>
<gene>
    <name evidence="1" type="ORF">AK812_SmicGene18046</name>
</gene>
<evidence type="ECO:0000313" key="2">
    <source>
        <dbReference type="Proteomes" id="UP000186817"/>
    </source>
</evidence>
<dbReference type="EMBL" id="LSRX01000363">
    <property type="protein sequence ID" value="OLP99417.1"/>
    <property type="molecule type" value="Genomic_DNA"/>
</dbReference>
<keyword evidence="2" id="KW-1185">Reference proteome</keyword>
<dbReference type="Proteomes" id="UP000186817">
    <property type="component" value="Unassembled WGS sequence"/>
</dbReference>
<name>A0A1Q9DW64_SYMMI</name>
<protein>
    <recommendedName>
        <fullName evidence="3">Dolichyldiphosphatase</fullName>
    </recommendedName>
</protein>
<evidence type="ECO:0000313" key="1">
    <source>
        <dbReference type="EMBL" id="OLP99417.1"/>
    </source>
</evidence>
<reference evidence="1 2" key="1">
    <citation type="submission" date="2016-02" db="EMBL/GenBank/DDBJ databases">
        <title>Genome analysis of coral dinoflagellate symbionts highlights evolutionary adaptations to a symbiotic lifestyle.</title>
        <authorList>
            <person name="Aranda M."/>
            <person name="Li Y."/>
            <person name="Liew Y.J."/>
            <person name="Baumgarten S."/>
            <person name="Simakov O."/>
            <person name="Wilson M."/>
            <person name="Piel J."/>
            <person name="Ashoor H."/>
            <person name="Bougouffa S."/>
            <person name="Bajic V.B."/>
            <person name="Ryu T."/>
            <person name="Ravasi T."/>
            <person name="Bayer T."/>
            <person name="Micklem G."/>
            <person name="Kim H."/>
            <person name="Bhak J."/>
            <person name="Lajeunesse T.C."/>
            <person name="Voolstra C.R."/>
        </authorList>
    </citation>
    <scope>NUCLEOTIDE SEQUENCE [LARGE SCALE GENOMIC DNA]</scope>
    <source>
        <strain evidence="1 2">CCMP2467</strain>
    </source>
</reference>
<sequence length="383" mass="42572">MQYHSRPLRVQGQGPLQPLCLVAAAIGLTRSKNEVLLELAFAGACPYGSAMFGDVTWPDAAKARSLNAALVDEMAHNRFWIVVSVMYSYAVVYTPDCGKRRVKPTFVEAVSPTALTFICNELILKNLIRQPRPEVSCVESCGMPSSHSAFALTAWTFFLLDLLWRMDSSTRRSACPSALELWRASAWDVLAWDEAQHFRRFGAAETSNFRGVVPLSGRRIIRTAGSASELLSNSFKRSERNLVGSKTAMEARAHLGRMRILLHTNSVRQVLFRLHGKAAILRLRRSFGSLTGKNIQHMLVRHGLGSQCASPCLAGPGAGRGILHMSGRSRLAGFRDSSWPQLLQWHQDLHDSRRKILSAFRLDFPEVRRGKGKSHGRIGVQDP</sequence>
<evidence type="ECO:0008006" key="3">
    <source>
        <dbReference type="Google" id="ProtNLM"/>
    </source>
</evidence>
<accession>A0A1Q9DW64</accession>
<dbReference type="SUPFAM" id="SSF48317">
    <property type="entry name" value="Acid phosphatase/Vanadium-dependent haloperoxidase"/>
    <property type="match status" value="1"/>
</dbReference>
<dbReference type="InterPro" id="IPR036938">
    <property type="entry name" value="PAP2/HPO_sf"/>
</dbReference>
<dbReference type="AlphaFoldDB" id="A0A1Q9DW64"/>
<organism evidence="1 2">
    <name type="scientific">Symbiodinium microadriaticum</name>
    <name type="common">Dinoflagellate</name>
    <name type="synonym">Zooxanthella microadriatica</name>
    <dbReference type="NCBI Taxonomy" id="2951"/>
    <lineage>
        <taxon>Eukaryota</taxon>
        <taxon>Sar</taxon>
        <taxon>Alveolata</taxon>
        <taxon>Dinophyceae</taxon>
        <taxon>Suessiales</taxon>
        <taxon>Symbiodiniaceae</taxon>
        <taxon>Symbiodinium</taxon>
    </lineage>
</organism>
<comment type="caution">
    <text evidence="1">The sequence shown here is derived from an EMBL/GenBank/DDBJ whole genome shotgun (WGS) entry which is preliminary data.</text>
</comment>
<proteinExistence type="predicted"/>